<sequence>MLFFNPPPSSPPYQRFSPPSDYQMTPTSTPLELPPTTPISPSGFSSGQILTTPKTSPPPLTYPPPTPTQPSKHISHLAISLKPIELVFSTPPTSPHPFFDSLENLPPRTTNPPPPQPTFKSNERLVNHPPSVPDVTEMEPPLPPLPPQLPPHSQLMWSNDAFAPLTHAMFYEHYQRTQLFVNDLRDELSFILNHILDHLTTLTHQNFR</sequence>
<name>A0A699I6M7_TANCI</name>
<protein>
    <submittedName>
        <fullName evidence="2">Uncharacterized protein</fullName>
    </submittedName>
</protein>
<feature type="region of interest" description="Disordered" evidence="1">
    <location>
        <begin position="1"/>
        <end position="72"/>
    </location>
</feature>
<feature type="compositionally biased region" description="Pro residues" evidence="1">
    <location>
        <begin position="55"/>
        <end position="68"/>
    </location>
</feature>
<dbReference type="EMBL" id="BKCJ010259536">
    <property type="protein sequence ID" value="GEZ27205.1"/>
    <property type="molecule type" value="Genomic_DNA"/>
</dbReference>
<evidence type="ECO:0000256" key="1">
    <source>
        <dbReference type="SAM" id="MobiDB-lite"/>
    </source>
</evidence>
<feature type="region of interest" description="Disordered" evidence="1">
    <location>
        <begin position="95"/>
        <end position="124"/>
    </location>
</feature>
<accession>A0A699I6M7</accession>
<evidence type="ECO:0000313" key="2">
    <source>
        <dbReference type="EMBL" id="GEZ27205.1"/>
    </source>
</evidence>
<comment type="caution">
    <text evidence="2">The sequence shown here is derived from an EMBL/GenBank/DDBJ whole genome shotgun (WGS) entry which is preliminary data.</text>
</comment>
<reference evidence="2" key="1">
    <citation type="journal article" date="2019" name="Sci. Rep.">
        <title>Draft genome of Tanacetum cinerariifolium, the natural source of mosquito coil.</title>
        <authorList>
            <person name="Yamashiro T."/>
            <person name="Shiraishi A."/>
            <person name="Satake H."/>
            <person name="Nakayama K."/>
        </authorList>
    </citation>
    <scope>NUCLEOTIDE SEQUENCE</scope>
</reference>
<proteinExistence type="predicted"/>
<feature type="compositionally biased region" description="Pro residues" evidence="1">
    <location>
        <begin position="1"/>
        <end position="11"/>
    </location>
</feature>
<gene>
    <name evidence="2" type="ORF">Tci_499178</name>
</gene>
<dbReference type="AlphaFoldDB" id="A0A699I6M7"/>
<organism evidence="2">
    <name type="scientific">Tanacetum cinerariifolium</name>
    <name type="common">Dalmatian daisy</name>
    <name type="synonym">Chrysanthemum cinerariifolium</name>
    <dbReference type="NCBI Taxonomy" id="118510"/>
    <lineage>
        <taxon>Eukaryota</taxon>
        <taxon>Viridiplantae</taxon>
        <taxon>Streptophyta</taxon>
        <taxon>Embryophyta</taxon>
        <taxon>Tracheophyta</taxon>
        <taxon>Spermatophyta</taxon>
        <taxon>Magnoliopsida</taxon>
        <taxon>eudicotyledons</taxon>
        <taxon>Gunneridae</taxon>
        <taxon>Pentapetalae</taxon>
        <taxon>asterids</taxon>
        <taxon>campanulids</taxon>
        <taxon>Asterales</taxon>
        <taxon>Asteraceae</taxon>
        <taxon>Asteroideae</taxon>
        <taxon>Anthemideae</taxon>
        <taxon>Anthemidinae</taxon>
        <taxon>Tanacetum</taxon>
    </lineage>
</organism>